<evidence type="ECO:0000256" key="1">
    <source>
        <dbReference type="ARBA" id="ARBA00005594"/>
    </source>
</evidence>
<evidence type="ECO:0000256" key="4">
    <source>
        <dbReference type="ARBA" id="ARBA00022741"/>
    </source>
</evidence>
<dbReference type="InterPro" id="IPR013155">
    <property type="entry name" value="M/V/L/I-tRNA-synth_anticd-bd"/>
</dbReference>
<feature type="domain" description="Methionyl/Valyl/Leucyl/Isoleucyl-tRNA synthetase anticodon-binding" evidence="12">
    <location>
        <begin position="658"/>
        <end position="768"/>
    </location>
</feature>
<feature type="domain" description="Methionyl/Leucyl tRNA synthetase" evidence="13">
    <location>
        <begin position="39"/>
        <end position="157"/>
    </location>
</feature>
<dbReference type="InterPro" id="IPR015413">
    <property type="entry name" value="Methionyl/Leucyl_tRNA_Synth"/>
</dbReference>
<dbReference type="Gene3D" id="3.40.50.620">
    <property type="entry name" value="HUPs"/>
    <property type="match status" value="2"/>
</dbReference>
<dbReference type="PROSITE" id="PS00178">
    <property type="entry name" value="AA_TRNA_LIGASE_I"/>
    <property type="match status" value="1"/>
</dbReference>
<keyword evidence="5 9" id="KW-0067">ATP-binding</keyword>
<dbReference type="SUPFAM" id="SSF52374">
    <property type="entry name" value="Nucleotidylyl transferase"/>
    <property type="match status" value="1"/>
</dbReference>
<reference evidence="15 16" key="1">
    <citation type="submission" date="2024-09" db="EMBL/GenBank/DDBJ databases">
        <authorList>
            <person name="Sun Q."/>
            <person name="Mori K."/>
        </authorList>
    </citation>
    <scope>NUCLEOTIDE SEQUENCE [LARGE SCALE GENOMIC DNA]</scope>
    <source>
        <strain evidence="15 16">TBRC 4575</strain>
    </source>
</reference>
<evidence type="ECO:0000259" key="13">
    <source>
        <dbReference type="Pfam" id="PF09334"/>
    </source>
</evidence>
<dbReference type="GO" id="GO:0004823">
    <property type="term" value="F:leucine-tRNA ligase activity"/>
    <property type="evidence" value="ECO:0007669"/>
    <property type="project" value="UniProtKB-EC"/>
</dbReference>
<dbReference type="CDD" id="cd07958">
    <property type="entry name" value="Anticodon_Ia_Leu_BEm"/>
    <property type="match status" value="1"/>
</dbReference>
<keyword evidence="7 9" id="KW-0030">Aminoacyl-tRNA synthetase</keyword>
<comment type="caution">
    <text evidence="9">Lacks conserved residue(s) required for the propagation of feature annotation.</text>
</comment>
<evidence type="ECO:0000313" key="15">
    <source>
        <dbReference type="EMBL" id="MFC0422587.1"/>
    </source>
</evidence>
<feature type="binding site" evidence="9">
    <location>
        <position position="583"/>
    </location>
    <ligand>
        <name>ATP</name>
        <dbReference type="ChEBI" id="CHEBI:30616"/>
    </ligand>
</feature>
<evidence type="ECO:0000259" key="11">
    <source>
        <dbReference type="Pfam" id="PF00133"/>
    </source>
</evidence>
<dbReference type="InterPro" id="IPR014729">
    <property type="entry name" value="Rossmann-like_a/b/a_fold"/>
</dbReference>
<dbReference type="NCBIfam" id="TIGR00396">
    <property type="entry name" value="leuS_bact"/>
    <property type="match status" value="1"/>
</dbReference>
<evidence type="ECO:0000256" key="7">
    <source>
        <dbReference type="ARBA" id="ARBA00023146"/>
    </source>
</evidence>
<keyword evidence="6 9" id="KW-0648">Protein biosynthesis</keyword>
<evidence type="ECO:0000256" key="10">
    <source>
        <dbReference type="RuleBase" id="RU363035"/>
    </source>
</evidence>
<protein>
    <recommendedName>
        <fullName evidence="9">Leucine--tRNA ligase</fullName>
        <ecNumber evidence="9">6.1.1.4</ecNumber>
    </recommendedName>
    <alternativeName>
        <fullName evidence="9">Leucyl-tRNA synthetase</fullName>
        <shortName evidence="9">LeuRS</shortName>
    </alternativeName>
</protein>
<dbReference type="PRINTS" id="PR00985">
    <property type="entry name" value="TRNASYNTHLEU"/>
</dbReference>
<gene>
    <name evidence="9 15" type="primary">leuS</name>
    <name evidence="15" type="ORF">ACFFGS_00100</name>
</gene>
<accession>A0ABV6K046</accession>
<evidence type="ECO:0000256" key="2">
    <source>
        <dbReference type="ARBA" id="ARBA00022490"/>
    </source>
</evidence>
<dbReference type="PANTHER" id="PTHR43740:SF2">
    <property type="entry name" value="LEUCINE--TRNA LIGASE, MITOCHONDRIAL"/>
    <property type="match status" value="1"/>
</dbReference>
<dbReference type="SUPFAM" id="SSF47323">
    <property type="entry name" value="Anticodon-binding domain of a subclass of class I aminoacyl-tRNA synthetases"/>
    <property type="match status" value="1"/>
</dbReference>
<evidence type="ECO:0000256" key="5">
    <source>
        <dbReference type="ARBA" id="ARBA00022840"/>
    </source>
</evidence>
<dbReference type="Gene3D" id="1.10.730.10">
    <property type="entry name" value="Isoleucyl-tRNA Synthetase, Domain 1"/>
    <property type="match status" value="1"/>
</dbReference>
<dbReference type="InterPro" id="IPR025709">
    <property type="entry name" value="Leu_tRNA-synth_edit"/>
</dbReference>
<dbReference type="SUPFAM" id="SSF50677">
    <property type="entry name" value="ValRS/IleRS/LeuRS editing domain"/>
    <property type="match status" value="1"/>
</dbReference>
<name>A0ABV6K046_9LACO</name>
<dbReference type="Pfam" id="PF09334">
    <property type="entry name" value="tRNA-synt_1g"/>
    <property type="match status" value="1"/>
</dbReference>
<evidence type="ECO:0000256" key="9">
    <source>
        <dbReference type="HAMAP-Rule" id="MF_00049"/>
    </source>
</evidence>
<dbReference type="Pfam" id="PF00133">
    <property type="entry name" value="tRNA-synt_1"/>
    <property type="match status" value="1"/>
</dbReference>
<dbReference type="InterPro" id="IPR009080">
    <property type="entry name" value="tRNAsynth_Ia_anticodon-bd"/>
</dbReference>
<dbReference type="RefSeq" id="WP_137643927.1">
    <property type="nucleotide sequence ID" value="NZ_BAABRM010000001.1"/>
</dbReference>
<evidence type="ECO:0000256" key="8">
    <source>
        <dbReference type="ARBA" id="ARBA00047469"/>
    </source>
</evidence>
<sequence length="808" mass="92488">MAYNHKVIERKWQHYWKVNKTFKTLESTDKKKYYALDMFPYPSGQGLHVGHPEGYTATDIMSRFKRMQGYNVLHPMGWDAFGLPAEQYALKTGHNPKDFTAKNIKNFKRQIRSLGFSYDWDREVNTTDPSYYKWTQWIFEQLYKKGLAYESETLVNWAPDMMGGTVVSNEEVVDGKTERGGYDVYRVPMKQWSLKITAYADRLIDDLDDIDWPENIKEQQRNWIGRSVGGSIKFKVAGQADDTEIEVFSTRPDTLFGASYMVLAPEHALVEQLTTPEQADAIKAYKAKIASKSDLERTDLNKDKTGVFTGSYGINPVNGEKLPIWIADYVLASYGTGAIMAVPAHDDRDFEFAKKFDLPIKPVIAGDNDYDQQAYTGDGEHINSDFLDGLDKQAAIDKMIAWLEDHHCGEKKVNFRLRDWIFSRQRYWGEPIPVIHWEDGETTLVPEDQLPLRLPATKNLEPSGTGESPLANIDDWVNVVDENGRKGKRETNTMPQWAGSSWYFLRYVDPHNADALADYDKLKYWSPVDLYVGGAEHAVLHLLYARFWHKFLYDLGVVPTKEPFQKLVNQGMILGKNHEKMSKSRGNVVNPDDIVDEYGADTLRLYEMFMGPLEASIPWSTEGLHGANKWIERVWRLIIDDNNHVRDRVTTINDGKLTKIYNETVKKVTEDYENMRFNIAISQMMVFVNEAYKVDDLPVVYIEGFVKMLSPIAPHVAEELWSLLGHENTITYATWPTYDESKLVEDTVQIALQVNGKVRSHATIAKDMGKDELEKLALADEKIQEFTAGKTVRKVIAIPSKLVNIVAN</sequence>
<dbReference type="Proteomes" id="UP001589855">
    <property type="component" value="Unassembled WGS sequence"/>
</dbReference>
<dbReference type="Pfam" id="PF13603">
    <property type="entry name" value="tRNA-synt_1_2"/>
    <property type="match status" value="1"/>
</dbReference>
<feature type="short sequence motif" description="'KMSKS' region" evidence="9">
    <location>
        <begin position="580"/>
        <end position="584"/>
    </location>
</feature>
<feature type="domain" description="Leucyl-tRNA synthetase editing" evidence="14">
    <location>
        <begin position="221"/>
        <end position="404"/>
    </location>
</feature>
<feature type="domain" description="Aminoacyl-tRNA synthetase class Ia" evidence="11">
    <location>
        <begin position="417"/>
        <end position="607"/>
    </location>
</feature>
<keyword evidence="3 9" id="KW-0436">Ligase</keyword>
<keyword evidence="4 9" id="KW-0547">Nucleotide-binding</keyword>
<dbReference type="Pfam" id="PF08264">
    <property type="entry name" value="Anticodon_1"/>
    <property type="match status" value="1"/>
</dbReference>
<dbReference type="EMBL" id="JBHLUK010000002">
    <property type="protein sequence ID" value="MFC0422587.1"/>
    <property type="molecule type" value="Genomic_DNA"/>
</dbReference>
<comment type="subcellular location">
    <subcellularLocation>
        <location evidence="9">Cytoplasm</location>
    </subcellularLocation>
</comment>
<comment type="catalytic activity">
    <reaction evidence="8 9">
        <text>tRNA(Leu) + L-leucine + ATP = L-leucyl-tRNA(Leu) + AMP + diphosphate</text>
        <dbReference type="Rhea" id="RHEA:11688"/>
        <dbReference type="Rhea" id="RHEA-COMP:9613"/>
        <dbReference type="Rhea" id="RHEA-COMP:9622"/>
        <dbReference type="ChEBI" id="CHEBI:30616"/>
        <dbReference type="ChEBI" id="CHEBI:33019"/>
        <dbReference type="ChEBI" id="CHEBI:57427"/>
        <dbReference type="ChEBI" id="CHEBI:78442"/>
        <dbReference type="ChEBI" id="CHEBI:78494"/>
        <dbReference type="ChEBI" id="CHEBI:456215"/>
        <dbReference type="EC" id="6.1.1.4"/>
    </reaction>
</comment>
<dbReference type="CDD" id="cd00812">
    <property type="entry name" value="LeuRS_core"/>
    <property type="match status" value="1"/>
</dbReference>
<comment type="similarity">
    <text evidence="1 9 10">Belongs to the class-I aminoacyl-tRNA synthetase family.</text>
</comment>
<dbReference type="EC" id="6.1.1.4" evidence="9"/>
<organism evidence="15 16">
    <name type="scientific">Lactiplantibacillus plajomi</name>
    <dbReference type="NCBI Taxonomy" id="1457217"/>
    <lineage>
        <taxon>Bacteria</taxon>
        <taxon>Bacillati</taxon>
        <taxon>Bacillota</taxon>
        <taxon>Bacilli</taxon>
        <taxon>Lactobacillales</taxon>
        <taxon>Lactobacillaceae</taxon>
        <taxon>Lactiplantibacillus</taxon>
    </lineage>
</organism>
<dbReference type="InterPro" id="IPR001412">
    <property type="entry name" value="aa-tRNA-synth_I_CS"/>
</dbReference>
<keyword evidence="16" id="KW-1185">Reference proteome</keyword>
<keyword evidence="2 9" id="KW-0963">Cytoplasm</keyword>
<dbReference type="Gene3D" id="3.10.20.590">
    <property type="match status" value="1"/>
</dbReference>
<proteinExistence type="inferred from homology"/>
<dbReference type="InterPro" id="IPR002302">
    <property type="entry name" value="Leu-tRNA-ligase"/>
</dbReference>
<dbReference type="InterPro" id="IPR009008">
    <property type="entry name" value="Val/Leu/Ile-tRNA-synth_edit"/>
</dbReference>
<dbReference type="Gene3D" id="3.90.740.10">
    <property type="entry name" value="Valyl/Leucyl/Isoleucyl-tRNA synthetase, editing domain"/>
    <property type="match status" value="1"/>
</dbReference>
<evidence type="ECO:0000259" key="12">
    <source>
        <dbReference type="Pfam" id="PF08264"/>
    </source>
</evidence>
<evidence type="ECO:0000259" key="14">
    <source>
        <dbReference type="Pfam" id="PF13603"/>
    </source>
</evidence>
<dbReference type="HAMAP" id="MF_00049_B">
    <property type="entry name" value="Leu_tRNA_synth_B"/>
    <property type="match status" value="1"/>
</dbReference>
<dbReference type="InterPro" id="IPR002300">
    <property type="entry name" value="aa-tRNA-synth_Ia"/>
</dbReference>
<evidence type="ECO:0000313" key="16">
    <source>
        <dbReference type="Proteomes" id="UP001589855"/>
    </source>
</evidence>
<evidence type="ECO:0000256" key="6">
    <source>
        <dbReference type="ARBA" id="ARBA00022917"/>
    </source>
</evidence>
<comment type="caution">
    <text evidence="15">The sequence shown here is derived from an EMBL/GenBank/DDBJ whole genome shotgun (WGS) entry which is preliminary data.</text>
</comment>
<dbReference type="PANTHER" id="PTHR43740">
    <property type="entry name" value="LEUCYL-TRNA SYNTHETASE"/>
    <property type="match status" value="1"/>
</dbReference>
<evidence type="ECO:0000256" key="3">
    <source>
        <dbReference type="ARBA" id="ARBA00022598"/>
    </source>
</evidence>